<dbReference type="Proteomes" id="UP000001312">
    <property type="component" value="Unassembled WGS sequence"/>
</dbReference>
<dbReference type="RefSeq" id="XP_001598143.1">
    <property type="nucleotide sequence ID" value="XM_001598093.1"/>
</dbReference>
<dbReference type="KEGG" id="ssl:SS1G_00229"/>
<gene>
    <name evidence="1" type="ORF">SS1G_00229</name>
</gene>
<accession>A7E4K7</accession>
<organism evidence="1 2">
    <name type="scientific">Sclerotinia sclerotiorum (strain ATCC 18683 / 1980 / Ss-1)</name>
    <name type="common">White mold</name>
    <name type="synonym">Whetzelinia sclerotiorum</name>
    <dbReference type="NCBI Taxonomy" id="665079"/>
    <lineage>
        <taxon>Eukaryota</taxon>
        <taxon>Fungi</taxon>
        <taxon>Dikarya</taxon>
        <taxon>Ascomycota</taxon>
        <taxon>Pezizomycotina</taxon>
        <taxon>Leotiomycetes</taxon>
        <taxon>Helotiales</taxon>
        <taxon>Sclerotiniaceae</taxon>
        <taxon>Sclerotinia</taxon>
    </lineage>
</organism>
<reference evidence="2" key="1">
    <citation type="journal article" date="2011" name="PLoS Genet.">
        <title>Genomic analysis of the necrotrophic fungal pathogens Sclerotinia sclerotiorum and Botrytis cinerea.</title>
        <authorList>
            <person name="Amselem J."/>
            <person name="Cuomo C.A."/>
            <person name="van Kan J.A."/>
            <person name="Viaud M."/>
            <person name="Benito E.P."/>
            <person name="Couloux A."/>
            <person name="Coutinho P.M."/>
            <person name="de Vries R.P."/>
            <person name="Dyer P.S."/>
            <person name="Fillinger S."/>
            <person name="Fournier E."/>
            <person name="Gout L."/>
            <person name="Hahn M."/>
            <person name="Kohn L."/>
            <person name="Lapalu N."/>
            <person name="Plummer K.M."/>
            <person name="Pradier J.M."/>
            <person name="Quevillon E."/>
            <person name="Sharon A."/>
            <person name="Simon A."/>
            <person name="ten Have A."/>
            <person name="Tudzynski B."/>
            <person name="Tudzynski P."/>
            <person name="Wincker P."/>
            <person name="Andrew M."/>
            <person name="Anthouard V."/>
            <person name="Beever R.E."/>
            <person name="Beffa R."/>
            <person name="Benoit I."/>
            <person name="Bouzid O."/>
            <person name="Brault B."/>
            <person name="Chen Z."/>
            <person name="Choquer M."/>
            <person name="Collemare J."/>
            <person name="Cotton P."/>
            <person name="Danchin E.G."/>
            <person name="Da Silva C."/>
            <person name="Gautier A."/>
            <person name="Giraud C."/>
            <person name="Giraud T."/>
            <person name="Gonzalez C."/>
            <person name="Grossetete S."/>
            <person name="Guldener U."/>
            <person name="Henrissat B."/>
            <person name="Howlett B.J."/>
            <person name="Kodira C."/>
            <person name="Kretschmer M."/>
            <person name="Lappartient A."/>
            <person name="Leroch M."/>
            <person name="Levis C."/>
            <person name="Mauceli E."/>
            <person name="Neuveglise C."/>
            <person name="Oeser B."/>
            <person name="Pearson M."/>
            <person name="Poulain J."/>
            <person name="Poussereau N."/>
            <person name="Quesneville H."/>
            <person name="Rascle C."/>
            <person name="Schumacher J."/>
            <person name="Segurens B."/>
            <person name="Sexton A."/>
            <person name="Silva E."/>
            <person name="Sirven C."/>
            <person name="Soanes D.M."/>
            <person name="Talbot N.J."/>
            <person name="Templeton M."/>
            <person name="Yandava C."/>
            <person name="Yarden O."/>
            <person name="Zeng Q."/>
            <person name="Rollins J.A."/>
            <person name="Lebrun M.H."/>
            <person name="Dickman M."/>
        </authorList>
    </citation>
    <scope>NUCLEOTIDE SEQUENCE [LARGE SCALE GENOMIC DNA]</scope>
    <source>
        <strain evidence="2">ATCC 18683 / 1980 / Ss-1</strain>
    </source>
</reference>
<evidence type="ECO:0000313" key="2">
    <source>
        <dbReference type="Proteomes" id="UP000001312"/>
    </source>
</evidence>
<keyword evidence="2" id="KW-1185">Reference proteome</keyword>
<dbReference type="GeneID" id="5494964"/>
<protein>
    <submittedName>
        <fullName evidence="1">Uncharacterized protein</fullName>
    </submittedName>
</protein>
<dbReference type="InParanoid" id="A7E4K7"/>
<proteinExistence type="predicted"/>
<dbReference type="HOGENOM" id="CLU_2851071_0_0_1"/>
<dbReference type="EMBL" id="CH476621">
    <property type="protein sequence ID" value="EDN90829.1"/>
    <property type="molecule type" value="Genomic_DNA"/>
</dbReference>
<name>A7E4K7_SCLS1</name>
<evidence type="ECO:0000313" key="1">
    <source>
        <dbReference type="EMBL" id="EDN90829.1"/>
    </source>
</evidence>
<sequence length="65" mass="8085">MIHGNLAWFRADRLEWERRNEYDREWSKRSSDSDSWQFSWTRCEAFMKIGLRWEGSDQQIEQIKT</sequence>
<dbReference type="AlphaFoldDB" id="A7E4K7"/>